<proteinExistence type="predicted"/>
<name>A0A8E2F8A9_9PEZI</name>
<sequence length="562" mass="64071">MASENHDSVHISSRRVDFFALGDDIHYLILSRLYEDSPRSLLNILFVSKSCYKMTRPFIYRTIILFSGRPATKEGRAAEVLWDSLIAHGDDNMTRHVRHIRVQMQDPLQSISDIHQVINKINNLRSFCWATNTKMPGDLLSKIQSRWPNIELSVQNTIRHEAVHPEDKVMDTALLSAPQLTACEYAIYTNVPPRGVNAGHTCSEFQTFTNSILRCQRVKRLHLKVIPGGRMPCGTGDALQSAHEPECHGPLQLRLYSGCTMPPLEELTFSSSKDSLFDEYSFSSEHCATWRDCMDWTQLKRLDLETSCPTHLFQELAGFTPSLKFLRCGLSSKPLLPWHYRPADPEPLSRFLQSLRKLVHLEISNSERAGNSLWSGIKNSRNTLEVLNLRCYYLSHAKSILNVEQILELSSEFPRLRQIGIPVPVRLEGSEDYTISQPDPEYISAILKITQLETLNLHLHVPRNCFIFSAASPCNDSIYGTTPNVNPESARRFAIEIFGRAEERVKSCLTTINIHFSIEDRDERESFRCRTFMSVKKLDTHDLNGTVSAKYNISGPGKWNYS</sequence>
<reference evidence="1 2" key="1">
    <citation type="journal article" date="2016" name="Nat. Commun.">
        <title>Ectomycorrhizal ecology is imprinted in the genome of the dominant symbiotic fungus Cenococcum geophilum.</title>
        <authorList>
            <consortium name="DOE Joint Genome Institute"/>
            <person name="Peter M."/>
            <person name="Kohler A."/>
            <person name="Ohm R.A."/>
            <person name="Kuo A."/>
            <person name="Krutzmann J."/>
            <person name="Morin E."/>
            <person name="Arend M."/>
            <person name="Barry K.W."/>
            <person name="Binder M."/>
            <person name="Choi C."/>
            <person name="Clum A."/>
            <person name="Copeland A."/>
            <person name="Grisel N."/>
            <person name="Haridas S."/>
            <person name="Kipfer T."/>
            <person name="LaButti K."/>
            <person name="Lindquist E."/>
            <person name="Lipzen A."/>
            <person name="Maire R."/>
            <person name="Meier B."/>
            <person name="Mihaltcheva S."/>
            <person name="Molinier V."/>
            <person name="Murat C."/>
            <person name="Poggeler S."/>
            <person name="Quandt C.A."/>
            <person name="Sperisen C."/>
            <person name="Tritt A."/>
            <person name="Tisserant E."/>
            <person name="Crous P.W."/>
            <person name="Henrissat B."/>
            <person name="Nehls U."/>
            <person name="Egli S."/>
            <person name="Spatafora J.W."/>
            <person name="Grigoriev I.V."/>
            <person name="Martin F.M."/>
        </authorList>
    </citation>
    <scope>NUCLEOTIDE SEQUENCE [LARGE SCALE GENOMIC DNA]</scope>
    <source>
        <strain evidence="1 2">CBS 207.34</strain>
    </source>
</reference>
<protein>
    <submittedName>
        <fullName evidence="1">Uncharacterized protein</fullName>
    </submittedName>
</protein>
<evidence type="ECO:0000313" key="1">
    <source>
        <dbReference type="EMBL" id="OCL11966.1"/>
    </source>
</evidence>
<dbReference type="InterPro" id="IPR032675">
    <property type="entry name" value="LRR_dom_sf"/>
</dbReference>
<dbReference type="Gene3D" id="3.80.10.10">
    <property type="entry name" value="Ribonuclease Inhibitor"/>
    <property type="match status" value="1"/>
</dbReference>
<dbReference type="SUPFAM" id="SSF52047">
    <property type="entry name" value="RNI-like"/>
    <property type="match status" value="1"/>
</dbReference>
<accession>A0A8E2F8A9</accession>
<keyword evidence="2" id="KW-1185">Reference proteome</keyword>
<evidence type="ECO:0000313" key="2">
    <source>
        <dbReference type="Proteomes" id="UP000250140"/>
    </source>
</evidence>
<dbReference type="Proteomes" id="UP000250140">
    <property type="component" value="Unassembled WGS sequence"/>
</dbReference>
<gene>
    <name evidence="1" type="ORF">AOQ84DRAFT_171196</name>
</gene>
<organism evidence="1 2">
    <name type="scientific">Glonium stellatum</name>
    <dbReference type="NCBI Taxonomy" id="574774"/>
    <lineage>
        <taxon>Eukaryota</taxon>
        <taxon>Fungi</taxon>
        <taxon>Dikarya</taxon>
        <taxon>Ascomycota</taxon>
        <taxon>Pezizomycotina</taxon>
        <taxon>Dothideomycetes</taxon>
        <taxon>Pleosporomycetidae</taxon>
        <taxon>Gloniales</taxon>
        <taxon>Gloniaceae</taxon>
        <taxon>Glonium</taxon>
    </lineage>
</organism>
<dbReference type="OrthoDB" id="3556572at2759"/>
<dbReference type="AlphaFoldDB" id="A0A8E2F8A9"/>
<dbReference type="EMBL" id="KV748953">
    <property type="protein sequence ID" value="OCL11966.1"/>
    <property type="molecule type" value="Genomic_DNA"/>
</dbReference>